<gene>
    <name evidence="2" type="ORF">CERSUDRAFT_74019</name>
</gene>
<reference evidence="2 3" key="1">
    <citation type="journal article" date="2012" name="Proc. Natl. Acad. Sci. U.S.A.">
        <title>Comparative genomics of Ceriporiopsis subvermispora and Phanerochaete chrysosporium provide insight into selective ligninolysis.</title>
        <authorList>
            <person name="Fernandez-Fueyo E."/>
            <person name="Ruiz-Duenas F.J."/>
            <person name="Ferreira P."/>
            <person name="Floudas D."/>
            <person name="Hibbett D.S."/>
            <person name="Canessa P."/>
            <person name="Larrondo L.F."/>
            <person name="James T.Y."/>
            <person name="Seelenfreund D."/>
            <person name="Lobos S."/>
            <person name="Polanco R."/>
            <person name="Tello M."/>
            <person name="Honda Y."/>
            <person name="Watanabe T."/>
            <person name="Watanabe T."/>
            <person name="Ryu J.S."/>
            <person name="Kubicek C.P."/>
            <person name="Schmoll M."/>
            <person name="Gaskell J."/>
            <person name="Hammel K.E."/>
            <person name="St John F.J."/>
            <person name="Vanden Wymelenberg A."/>
            <person name="Sabat G."/>
            <person name="Splinter BonDurant S."/>
            <person name="Syed K."/>
            <person name="Yadav J.S."/>
            <person name="Doddapaneni H."/>
            <person name="Subramanian V."/>
            <person name="Lavin J.L."/>
            <person name="Oguiza J.A."/>
            <person name="Perez G."/>
            <person name="Pisabarro A.G."/>
            <person name="Ramirez L."/>
            <person name="Santoyo F."/>
            <person name="Master E."/>
            <person name="Coutinho P.M."/>
            <person name="Henrissat B."/>
            <person name="Lombard V."/>
            <person name="Magnuson J.K."/>
            <person name="Kuees U."/>
            <person name="Hori C."/>
            <person name="Igarashi K."/>
            <person name="Samejima M."/>
            <person name="Held B.W."/>
            <person name="Barry K.W."/>
            <person name="LaButti K.M."/>
            <person name="Lapidus A."/>
            <person name="Lindquist E.A."/>
            <person name="Lucas S.M."/>
            <person name="Riley R."/>
            <person name="Salamov A.A."/>
            <person name="Hoffmeister D."/>
            <person name="Schwenk D."/>
            <person name="Hadar Y."/>
            <person name="Yarden O."/>
            <person name="de Vries R.P."/>
            <person name="Wiebenga A."/>
            <person name="Stenlid J."/>
            <person name="Eastwood D."/>
            <person name="Grigoriev I.V."/>
            <person name="Berka R.M."/>
            <person name="Blanchette R.A."/>
            <person name="Kersten P."/>
            <person name="Martinez A.T."/>
            <person name="Vicuna R."/>
            <person name="Cullen D."/>
        </authorList>
    </citation>
    <scope>NUCLEOTIDE SEQUENCE [LARGE SCALE GENOMIC DNA]</scope>
    <source>
        <strain evidence="2 3">B</strain>
    </source>
</reference>
<evidence type="ECO:0000313" key="2">
    <source>
        <dbReference type="EMBL" id="EMD37011.1"/>
    </source>
</evidence>
<evidence type="ECO:0000256" key="1">
    <source>
        <dbReference type="SAM" id="Phobius"/>
    </source>
</evidence>
<keyword evidence="1" id="KW-1133">Transmembrane helix</keyword>
<feature type="transmembrane region" description="Helical" evidence="1">
    <location>
        <begin position="15"/>
        <end position="33"/>
    </location>
</feature>
<dbReference type="Proteomes" id="UP000016930">
    <property type="component" value="Unassembled WGS sequence"/>
</dbReference>
<accession>M2RDX7</accession>
<proteinExistence type="predicted"/>
<protein>
    <recommendedName>
        <fullName evidence="4">Protein kinase domain-containing protein</fullName>
    </recommendedName>
</protein>
<evidence type="ECO:0000313" key="3">
    <source>
        <dbReference type="Proteomes" id="UP000016930"/>
    </source>
</evidence>
<name>M2RDX7_CERS8</name>
<dbReference type="EMBL" id="KB445797">
    <property type="protein sequence ID" value="EMD37011.1"/>
    <property type="molecule type" value="Genomic_DNA"/>
</dbReference>
<keyword evidence="1" id="KW-0812">Transmembrane</keyword>
<evidence type="ECO:0008006" key="4">
    <source>
        <dbReference type="Google" id="ProtNLM"/>
    </source>
</evidence>
<dbReference type="HOGENOM" id="CLU_1586272_0_0_1"/>
<keyword evidence="1" id="KW-0472">Membrane</keyword>
<keyword evidence="3" id="KW-1185">Reference proteome</keyword>
<sequence length="168" mass="19457">MVRIKRPTWPFGRHIYFTASASSSILVLTLPFLRNRLQLNAHVYVRFESDCSDVGLLDVDFWCTGEIEIRTSVDPIYKNTSQIYKGIMACDVGQDILVVCKLTPARYAHQAYREAEFYARELRGAEFVPKTYRFSQVGTGDDIHLCLLMEDCGEPLKQRFYQLGWEMK</sequence>
<dbReference type="AlphaFoldDB" id="M2RDX7"/>
<organism evidence="2 3">
    <name type="scientific">Ceriporiopsis subvermispora (strain B)</name>
    <name type="common">White-rot fungus</name>
    <name type="synonym">Gelatoporia subvermispora</name>
    <dbReference type="NCBI Taxonomy" id="914234"/>
    <lineage>
        <taxon>Eukaryota</taxon>
        <taxon>Fungi</taxon>
        <taxon>Dikarya</taxon>
        <taxon>Basidiomycota</taxon>
        <taxon>Agaricomycotina</taxon>
        <taxon>Agaricomycetes</taxon>
        <taxon>Polyporales</taxon>
        <taxon>Gelatoporiaceae</taxon>
        <taxon>Gelatoporia</taxon>
    </lineage>
</organism>